<keyword evidence="2" id="KW-1185">Reference proteome</keyword>
<proteinExistence type="predicted"/>
<reference evidence="1 2" key="1">
    <citation type="submission" date="2020-08" db="EMBL/GenBank/DDBJ databases">
        <title>Plant Genome Project.</title>
        <authorList>
            <person name="Zhang R.-G."/>
        </authorList>
    </citation>
    <scope>NUCLEOTIDE SEQUENCE [LARGE SCALE GENOMIC DNA]</scope>
    <source>
        <tissue evidence="1">Rhizome</tissue>
    </source>
</reference>
<evidence type="ECO:0000313" key="1">
    <source>
        <dbReference type="EMBL" id="KAG6515692.1"/>
    </source>
</evidence>
<comment type="caution">
    <text evidence="1">The sequence shown here is derived from an EMBL/GenBank/DDBJ whole genome shotgun (WGS) entry which is preliminary data.</text>
</comment>
<dbReference type="AlphaFoldDB" id="A0A8J5GVC3"/>
<accession>A0A8J5GVC3</accession>
<protein>
    <submittedName>
        <fullName evidence="1">Uncharacterized protein</fullName>
    </submittedName>
</protein>
<dbReference type="EMBL" id="JACMSC010000007">
    <property type="protein sequence ID" value="KAG6515692.1"/>
    <property type="molecule type" value="Genomic_DNA"/>
</dbReference>
<sequence length="87" mass="9470">MISNNLKMIKSGIPKMLESISLDTVTPFVGTALAAWRLAKQCTKANTSEKDASLLCPTKGMLEEARVAWLAMAQLKSSRVADKRSIC</sequence>
<name>A0A8J5GVC3_ZINOF</name>
<dbReference type="Proteomes" id="UP000734854">
    <property type="component" value="Unassembled WGS sequence"/>
</dbReference>
<gene>
    <name evidence="1" type="ORF">ZIOFF_026121</name>
</gene>
<evidence type="ECO:0000313" key="2">
    <source>
        <dbReference type="Proteomes" id="UP000734854"/>
    </source>
</evidence>
<organism evidence="1 2">
    <name type="scientific">Zingiber officinale</name>
    <name type="common">Ginger</name>
    <name type="synonym">Amomum zingiber</name>
    <dbReference type="NCBI Taxonomy" id="94328"/>
    <lineage>
        <taxon>Eukaryota</taxon>
        <taxon>Viridiplantae</taxon>
        <taxon>Streptophyta</taxon>
        <taxon>Embryophyta</taxon>
        <taxon>Tracheophyta</taxon>
        <taxon>Spermatophyta</taxon>
        <taxon>Magnoliopsida</taxon>
        <taxon>Liliopsida</taxon>
        <taxon>Zingiberales</taxon>
        <taxon>Zingiberaceae</taxon>
        <taxon>Zingiber</taxon>
    </lineage>
</organism>